<dbReference type="InterPro" id="IPR029044">
    <property type="entry name" value="Nucleotide-diphossugar_trans"/>
</dbReference>
<comment type="caution">
    <text evidence="5">The sequence shown here is derived from an EMBL/GenBank/DDBJ whole genome shotgun (WGS) entry which is preliminary data.</text>
</comment>
<sequence>MVGHWKLSHWIRCWVLQFLVAGAPPPQCDYSMVEISEECPSAYNFDWQLYHEQLYFARSMVFSGDGARGSQEAVMHLLREVTRHFWFAFECPLAVASTYFSLAQSFAFQGRLRRALAFIHMGFIFVRDKGFNECTPWPVQGWDMLLAGRNLVSSIRPLDDQSVMPTMPQFRLPNQRVAIVSICAYGETEPVRIIGTENHQVYAELHGYDLYQVTEKSQIKANLASQMDINDGRHKPFFWKVNVVKNILEQTPRYDWVLWIDCDALFMDPGRTIDSVIQMYSGNNTWATKLGPRSFGEDLKMQSLRDRVQPLSPPEVSLIVATDSSGINNGVWLMRNSAWSHDFLVRWWHSDILQGPGENHNCSDQSTMQHQLLYDSSMSLDDAWDAVEAPVWVPEVRVAAQEHLQSFHAATAATVASREWQDGDFIKHHPGCHYYKPPCQQLYLEAHQIFLGKLQAMR</sequence>
<evidence type="ECO:0000313" key="5">
    <source>
        <dbReference type="EMBL" id="CAK8992171.1"/>
    </source>
</evidence>
<evidence type="ECO:0000256" key="2">
    <source>
        <dbReference type="ARBA" id="ARBA00022676"/>
    </source>
</evidence>
<proteinExistence type="inferred from homology"/>
<dbReference type="Gene3D" id="3.90.550.10">
    <property type="entry name" value="Spore Coat Polysaccharide Biosynthesis Protein SpsA, Chain A"/>
    <property type="match status" value="1"/>
</dbReference>
<organism evidence="5 6">
    <name type="scientific">Durusdinium trenchii</name>
    <dbReference type="NCBI Taxonomy" id="1381693"/>
    <lineage>
        <taxon>Eukaryota</taxon>
        <taxon>Sar</taxon>
        <taxon>Alveolata</taxon>
        <taxon>Dinophyceae</taxon>
        <taxon>Suessiales</taxon>
        <taxon>Symbiodiniaceae</taxon>
        <taxon>Durusdinium</taxon>
    </lineage>
</organism>
<comment type="similarity">
    <text evidence="1">Belongs to the glycosyltransferase 34 family.</text>
</comment>
<dbReference type="SUPFAM" id="SSF53448">
    <property type="entry name" value="Nucleotide-diphospho-sugar transferases"/>
    <property type="match status" value="1"/>
</dbReference>
<reference evidence="5 6" key="1">
    <citation type="submission" date="2024-02" db="EMBL/GenBank/DDBJ databases">
        <authorList>
            <person name="Chen Y."/>
            <person name="Shah S."/>
            <person name="Dougan E. K."/>
            <person name="Thang M."/>
            <person name="Chan C."/>
        </authorList>
    </citation>
    <scope>NUCLEOTIDE SEQUENCE [LARGE SCALE GENOMIC DNA]</scope>
</reference>
<evidence type="ECO:0000256" key="1">
    <source>
        <dbReference type="ARBA" id="ARBA00005664"/>
    </source>
</evidence>
<keyword evidence="6" id="KW-1185">Reference proteome</keyword>
<evidence type="ECO:0000256" key="3">
    <source>
        <dbReference type="ARBA" id="ARBA00022679"/>
    </source>
</evidence>
<keyword evidence="4" id="KW-0732">Signal</keyword>
<evidence type="ECO:0000313" key="6">
    <source>
        <dbReference type="Proteomes" id="UP001642464"/>
    </source>
</evidence>
<dbReference type="PANTHER" id="PTHR31306:SF4">
    <property type="entry name" value="ALPHA-1,2-GALACTOSYLTRANSFERASE"/>
    <property type="match status" value="1"/>
</dbReference>
<dbReference type="Proteomes" id="UP001642464">
    <property type="component" value="Unassembled WGS sequence"/>
</dbReference>
<protein>
    <submittedName>
        <fullName evidence="5">6-mannosyltransferase MNN10 (Bud emergence delay protein 1) (Mannan polymerase II complex MNN10 subunit) (M-Pol II subunit MNN10)</fullName>
    </submittedName>
</protein>
<keyword evidence="2" id="KW-0328">Glycosyltransferase</keyword>
<dbReference type="InterPro" id="IPR008630">
    <property type="entry name" value="Glyco_trans_34"/>
</dbReference>
<gene>
    <name evidence="5" type="ORF">SCF082_LOCUS2979</name>
</gene>
<accession>A0ABP0HPM3</accession>
<feature type="chain" id="PRO_5045634154" evidence="4">
    <location>
        <begin position="23"/>
        <end position="458"/>
    </location>
</feature>
<dbReference type="PANTHER" id="PTHR31306">
    <property type="entry name" value="ALPHA-1,6-MANNOSYLTRANSFERASE MNN11-RELATED"/>
    <property type="match status" value="1"/>
</dbReference>
<name>A0ABP0HPM3_9DINO</name>
<keyword evidence="3" id="KW-0808">Transferase</keyword>
<evidence type="ECO:0000256" key="4">
    <source>
        <dbReference type="SAM" id="SignalP"/>
    </source>
</evidence>
<dbReference type="Pfam" id="PF05637">
    <property type="entry name" value="Glyco_transf_34"/>
    <property type="match status" value="1"/>
</dbReference>
<feature type="signal peptide" evidence="4">
    <location>
        <begin position="1"/>
        <end position="22"/>
    </location>
</feature>
<dbReference type="EMBL" id="CAXAMM010001492">
    <property type="protein sequence ID" value="CAK8992171.1"/>
    <property type="molecule type" value="Genomic_DNA"/>
</dbReference>